<keyword evidence="2" id="KW-1185">Reference proteome</keyword>
<protein>
    <submittedName>
        <fullName evidence="1">Uncharacterized protein</fullName>
    </submittedName>
</protein>
<name>A0ACC0W409_9STRA</name>
<organism evidence="1 2">
    <name type="scientific">Peronosclerospora sorghi</name>
    <dbReference type="NCBI Taxonomy" id="230839"/>
    <lineage>
        <taxon>Eukaryota</taxon>
        <taxon>Sar</taxon>
        <taxon>Stramenopiles</taxon>
        <taxon>Oomycota</taxon>
        <taxon>Peronosporomycetes</taxon>
        <taxon>Peronosporales</taxon>
        <taxon>Peronosporaceae</taxon>
        <taxon>Peronosclerospora</taxon>
    </lineage>
</organism>
<dbReference type="EMBL" id="CM047583">
    <property type="protein sequence ID" value="KAI9912905.1"/>
    <property type="molecule type" value="Genomic_DNA"/>
</dbReference>
<reference evidence="1 2" key="1">
    <citation type="journal article" date="2022" name="bioRxiv">
        <title>The genome of the oomycete Peronosclerospora sorghi, a cosmopolitan pathogen of maize and sorghum, is inflated with dispersed pseudogenes.</title>
        <authorList>
            <person name="Fletcher K."/>
            <person name="Martin F."/>
            <person name="Isakeit T."/>
            <person name="Cavanaugh K."/>
            <person name="Magill C."/>
            <person name="Michelmore R."/>
        </authorList>
    </citation>
    <scope>NUCLEOTIDE SEQUENCE [LARGE SCALE GENOMIC DNA]</scope>
    <source>
        <strain evidence="1">P6</strain>
    </source>
</reference>
<evidence type="ECO:0000313" key="1">
    <source>
        <dbReference type="EMBL" id="KAI9912905.1"/>
    </source>
</evidence>
<gene>
    <name evidence="1" type="ORF">PsorP6_006608</name>
</gene>
<comment type="caution">
    <text evidence="1">The sequence shown here is derived from an EMBL/GenBank/DDBJ whole genome shotgun (WGS) entry which is preliminary data.</text>
</comment>
<proteinExistence type="predicted"/>
<dbReference type="Proteomes" id="UP001163321">
    <property type="component" value="Chromosome 4"/>
</dbReference>
<sequence length="62" mass="6797">MPVLGRGSADALLTTIDVLVAIPSQRHITMLENDELLAAVGEVDLELAITQLERRKARKKTD</sequence>
<accession>A0ACC0W409</accession>
<evidence type="ECO:0000313" key="2">
    <source>
        <dbReference type="Proteomes" id="UP001163321"/>
    </source>
</evidence>